<dbReference type="Proteomes" id="UP001219525">
    <property type="component" value="Unassembled WGS sequence"/>
</dbReference>
<proteinExistence type="predicted"/>
<sequence length="494" mass="56318">MVFAVKYGDEHCLPFRSLIGLLTGDSASPGLWNVFFADFRLREHPDDVRLHGHAVSQAEQADDNIIMSTSFSTLQAKVNQFFDWCTGKRVFVSASKSKWMIFGPLPHIIPTLRLGNLIVELVSEFKYVGVWLTSITANVFSCHYAASAAKARNASNAVFAMKHRVGSLPVKEGLQLYMARVDCYLISAAEISIDVDAHLIEEHLDAQHLFLRRLLGINSRSMLAVLFTETGVMPIRIRRLLLALSRLQYMVHLGDERRVRWALLDSVDLFRAGHPSWAGDIAILLRALPTPIRIAPGDYLSIPAIEAITKKVVEAVDADLQFDINFLRKTHLLRNRLEYVEESETLSLVTRRRRHYLTMTLIPAHRIALTRLLLSDHNLSVERLRYRTRYRLPIPREERLCRLCRRAVEDEVHATLDCDAHPPLVALRATFLHDIFECDPALKAQYAILSHYDFLCRMVSSRKGVTRLAKYACDVLALFDSFERFIPAGYEVVR</sequence>
<evidence type="ECO:0000313" key="2">
    <source>
        <dbReference type="Proteomes" id="UP001219525"/>
    </source>
</evidence>
<evidence type="ECO:0000313" key="1">
    <source>
        <dbReference type="EMBL" id="KAJ7207193.1"/>
    </source>
</evidence>
<reference evidence="1" key="1">
    <citation type="submission" date="2023-03" db="EMBL/GenBank/DDBJ databases">
        <title>Massive genome expansion in bonnet fungi (Mycena s.s.) driven by repeated elements and novel gene families across ecological guilds.</title>
        <authorList>
            <consortium name="Lawrence Berkeley National Laboratory"/>
            <person name="Harder C.B."/>
            <person name="Miyauchi S."/>
            <person name="Viragh M."/>
            <person name="Kuo A."/>
            <person name="Thoen E."/>
            <person name="Andreopoulos B."/>
            <person name="Lu D."/>
            <person name="Skrede I."/>
            <person name="Drula E."/>
            <person name="Henrissat B."/>
            <person name="Morin E."/>
            <person name="Kohler A."/>
            <person name="Barry K."/>
            <person name="LaButti K."/>
            <person name="Morin E."/>
            <person name="Salamov A."/>
            <person name="Lipzen A."/>
            <person name="Mereny Z."/>
            <person name="Hegedus B."/>
            <person name="Baldrian P."/>
            <person name="Stursova M."/>
            <person name="Weitz H."/>
            <person name="Taylor A."/>
            <person name="Grigoriev I.V."/>
            <person name="Nagy L.G."/>
            <person name="Martin F."/>
            <person name="Kauserud H."/>
        </authorList>
    </citation>
    <scope>NUCLEOTIDE SEQUENCE</scope>
    <source>
        <strain evidence="1">9144</strain>
    </source>
</reference>
<dbReference type="AlphaFoldDB" id="A0AAD6Y8H8"/>
<comment type="caution">
    <text evidence="1">The sequence shown here is derived from an EMBL/GenBank/DDBJ whole genome shotgun (WGS) entry which is preliminary data.</text>
</comment>
<evidence type="ECO:0008006" key="3">
    <source>
        <dbReference type="Google" id="ProtNLM"/>
    </source>
</evidence>
<dbReference type="EMBL" id="JARJCW010000037">
    <property type="protein sequence ID" value="KAJ7207193.1"/>
    <property type="molecule type" value="Genomic_DNA"/>
</dbReference>
<protein>
    <recommendedName>
        <fullName evidence="3">Reverse transcriptase domain-containing protein</fullName>
    </recommendedName>
</protein>
<accession>A0AAD6Y8H8</accession>
<organism evidence="1 2">
    <name type="scientific">Mycena pura</name>
    <dbReference type="NCBI Taxonomy" id="153505"/>
    <lineage>
        <taxon>Eukaryota</taxon>
        <taxon>Fungi</taxon>
        <taxon>Dikarya</taxon>
        <taxon>Basidiomycota</taxon>
        <taxon>Agaricomycotina</taxon>
        <taxon>Agaricomycetes</taxon>
        <taxon>Agaricomycetidae</taxon>
        <taxon>Agaricales</taxon>
        <taxon>Marasmiineae</taxon>
        <taxon>Mycenaceae</taxon>
        <taxon>Mycena</taxon>
    </lineage>
</organism>
<name>A0AAD6Y8H8_9AGAR</name>
<gene>
    <name evidence="1" type="ORF">GGX14DRAFT_366696</name>
</gene>
<keyword evidence="2" id="KW-1185">Reference proteome</keyword>